<evidence type="ECO:0000256" key="3">
    <source>
        <dbReference type="ARBA" id="ARBA00022692"/>
    </source>
</evidence>
<dbReference type="Pfam" id="PF03741">
    <property type="entry name" value="TerC"/>
    <property type="match status" value="1"/>
</dbReference>
<accession>A0A916U1J9</accession>
<feature type="transmembrane region" description="Helical" evidence="6">
    <location>
        <begin position="72"/>
        <end position="95"/>
    </location>
</feature>
<keyword evidence="5 6" id="KW-0472">Membrane</keyword>
<feature type="transmembrane region" description="Helical" evidence="6">
    <location>
        <begin position="236"/>
        <end position="255"/>
    </location>
</feature>
<name>A0A916U1J9_9HYPH</name>
<proteinExistence type="inferred from homology"/>
<evidence type="ECO:0000313" key="8">
    <source>
        <dbReference type="Proteomes" id="UP000637002"/>
    </source>
</evidence>
<feature type="transmembrane region" description="Helical" evidence="6">
    <location>
        <begin position="148"/>
        <end position="172"/>
    </location>
</feature>
<sequence length="277" mass="29288">MADALFKSNPLAHVQADFLTGGLMFGWMAEPAGWAALLTLSAMEIVLGIDNVVFISVLVARLPPAQAERARRIGLALALVFRVALLFTLTAIMKLTEPVFTVLGEGVSWRDIILLAGGLFLIVKATHEIHVSMEGDHGVEAHRQAPNMFLAAIAQIAVIDLVFSIDSIVTAIGMADDVSIMVTAVVIAMIVMYAASGVVGRFIAAHPTTKMLALSFLILIGVSLVAEGSGFHLPRAYIYCSMAFAAAVEAINILAGRKRKSPGTGAPHAVGEDTRAN</sequence>
<gene>
    <name evidence="7" type="ORF">GCM10010994_13170</name>
</gene>
<evidence type="ECO:0000256" key="1">
    <source>
        <dbReference type="ARBA" id="ARBA00004141"/>
    </source>
</evidence>
<dbReference type="GO" id="GO:0016020">
    <property type="term" value="C:membrane"/>
    <property type="evidence" value="ECO:0007669"/>
    <property type="project" value="UniProtKB-SubCell"/>
</dbReference>
<evidence type="ECO:0000256" key="4">
    <source>
        <dbReference type="ARBA" id="ARBA00022989"/>
    </source>
</evidence>
<protein>
    <submittedName>
        <fullName evidence="7">Membrane protein</fullName>
    </submittedName>
</protein>
<reference evidence="7" key="2">
    <citation type="submission" date="2020-09" db="EMBL/GenBank/DDBJ databases">
        <authorList>
            <person name="Sun Q."/>
            <person name="Zhou Y."/>
        </authorList>
    </citation>
    <scope>NUCLEOTIDE SEQUENCE</scope>
    <source>
        <strain evidence="7">CGMCC 1.12919</strain>
    </source>
</reference>
<reference evidence="7" key="1">
    <citation type="journal article" date="2014" name="Int. J. Syst. Evol. Microbiol.">
        <title>Complete genome sequence of Corynebacterium casei LMG S-19264T (=DSM 44701T), isolated from a smear-ripened cheese.</title>
        <authorList>
            <consortium name="US DOE Joint Genome Institute (JGI-PGF)"/>
            <person name="Walter F."/>
            <person name="Albersmeier A."/>
            <person name="Kalinowski J."/>
            <person name="Ruckert C."/>
        </authorList>
    </citation>
    <scope>NUCLEOTIDE SEQUENCE</scope>
    <source>
        <strain evidence="7">CGMCC 1.12919</strain>
    </source>
</reference>
<comment type="caution">
    <text evidence="7">The sequence shown here is derived from an EMBL/GenBank/DDBJ whole genome shotgun (WGS) entry which is preliminary data.</text>
</comment>
<dbReference type="AlphaFoldDB" id="A0A916U1J9"/>
<feature type="transmembrane region" description="Helical" evidence="6">
    <location>
        <begin position="107"/>
        <end position="127"/>
    </location>
</feature>
<evidence type="ECO:0000256" key="6">
    <source>
        <dbReference type="SAM" id="Phobius"/>
    </source>
</evidence>
<feature type="transmembrane region" description="Helical" evidence="6">
    <location>
        <begin position="211"/>
        <end position="230"/>
    </location>
</feature>
<feature type="transmembrane region" description="Helical" evidence="6">
    <location>
        <begin position="178"/>
        <end position="199"/>
    </location>
</feature>
<dbReference type="PANTHER" id="PTHR30238">
    <property type="entry name" value="MEMBRANE BOUND PREDICTED REDOX MODULATOR"/>
    <property type="match status" value="1"/>
</dbReference>
<dbReference type="PANTHER" id="PTHR30238:SF4">
    <property type="entry name" value="SLL1022 PROTEIN"/>
    <property type="match status" value="1"/>
</dbReference>
<dbReference type="InterPro" id="IPR005496">
    <property type="entry name" value="Integral_membrane_TerC"/>
</dbReference>
<comment type="subcellular location">
    <subcellularLocation>
        <location evidence="1">Membrane</location>
        <topology evidence="1">Multi-pass membrane protein</topology>
    </subcellularLocation>
</comment>
<evidence type="ECO:0000313" key="7">
    <source>
        <dbReference type="EMBL" id="GGC55631.1"/>
    </source>
</evidence>
<organism evidence="7 8">
    <name type="scientific">Chelatococcus reniformis</name>
    <dbReference type="NCBI Taxonomy" id="1494448"/>
    <lineage>
        <taxon>Bacteria</taxon>
        <taxon>Pseudomonadati</taxon>
        <taxon>Pseudomonadota</taxon>
        <taxon>Alphaproteobacteria</taxon>
        <taxon>Hyphomicrobiales</taxon>
        <taxon>Chelatococcaceae</taxon>
        <taxon>Chelatococcus</taxon>
    </lineage>
</organism>
<evidence type="ECO:0000256" key="2">
    <source>
        <dbReference type="ARBA" id="ARBA00007511"/>
    </source>
</evidence>
<evidence type="ECO:0000256" key="5">
    <source>
        <dbReference type="ARBA" id="ARBA00023136"/>
    </source>
</evidence>
<dbReference type="Proteomes" id="UP000637002">
    <property type="component" value="Unassembled WGS sequence"/>
</dbReference>
<dbReference type="EMBL" id="BMGG01000002">
    <property type="protein sequence ID" value="GGC55631.1"/>
    <property type="molecule type" value="Genomic_DNA"/>
</dbReference>
<feature type="transmembrane region" description="Helical" evidence="6">
    <location>
        <begin position="34"/>
        <end position="60"/>
    </location>
</feature>
<keyword evidence="4 6" id="KW-1133">Transmembrane helix</keyword>
<comment type="similarity">
    <text evidence="2">Belongs to the TerC family.</text>
</comment>
<keyword evidence="3 6" id="KW-0812">Transmembrane</keyword>
<keyword evidence="8" id="KW-1185">Reference proteome</keyword>